<dbReference type="InterPro" id="IPR050281">
    <property type="entry name" value="Flavin_monoamine_oxidase"/>
</dbReference>
<dbReference type="EMBL" id="WWBZ02000002">
    <property type="protein sequence ID" value="KAF4312532.1"/>
    <property type="molecule type" value="Genomic_DNA"/>
</dbReference>
<dbReference type="Proteomes" id="UP000572817">
    <property type="component" value="Unassembled WGS sequence"/>
</dbReference>
<feature type="domain" description="Amine oxidase" evidence="2">
    <location>
        <begin position="47"/>
        <end position="482"/>
    </location>
</feature>
<dbReference type="PANTHER" id="PTHR10742">
    <property type="entry name" value="FLAVIN MONOAMINE OXIDASE"/>
    <property type="match status" value="1"/>
</dbReference>
<sequence length="538" mass="59563">MRLSASVLSSLSWALSSSQFASAAVLASRANDTQCRRTTVAVLGAGVAGITAAQALSNQSISDFVIIDRNDYVGGRVAHTTFGKKPDGSPYVVELGANWIQGLVTEGGPENPIWTLGKKYNVTNTYSNYSSILTYNETGAVDYTSLLDDFEDAYATAEQNAGYIVTENLQDMSTRAGFSLAGWKPKKNMAAQAVEWWEWDWETAYPPEQSGFAAGIWGYNATFYQFSEENNFVIDQRGFNAFVLGEASTFLKANDSRLLLNTVVDSISYGSEGVTVHNSDGSCISAAYAICTFSVGVLQNEVVTFDPPLPDWKQDAIENFQMGTYTKIFMQFNETFWDPDTQFFLYADPDVRGYYPVWQSLSTEGFIPGSNIIFATVVEEESYRIEQQTVEETTAELMEVLRLMFPDVDIPDPIDVMYPRWSLQPWAHGSYSNWPVGTTLEKHQNLRANVDRLWFAGEANSAEYFGFLHGAWFEGRDVGQRIAGLLGKVCTNADATGNTTDACGEMQSYEVLHGTTSIEEYSLENGIMVSPFVTYGDE</sequence>
<comment type="caution">
    <text evidence="3">The sequence shown here is derived from an EMBL/GenBank/DDBJ whole genome shotgun (WGS) entry which is preliminary data.</text>
</comment>
<accession>A0A8H4J684</accession>
<feature type="signal peptide" evidence="1">
    <location>
        <begin position="1"/>
        <end position="23"/>
    </location>
</feature>
<name>A0A8H4J684_9PEZI</name>
<gene>
    <name evidence="3" type="ORF">GTA08_BOTSDO11691</name>
</gene>
<feature type="chain" id="PRO_5034655985" evidence="1">
    <location>
        <begin position="24"/>
        <end position="538"/>
    </location>
</feature>
<reference evidence="3" key="1">
    <citation type="submission" date="2020-04" db="EMBL/GenBank/DDBJ databases">
        <title>Genome Assembly and Annotation of Botryosphaeria dothidea sdau 11-99, a Latent Pathogen of Apple Fruit Ring Rot in China.</title>
        <authorList>
            <person name="Yu C."/>
            <person name="Diao Y."/>
            <person name="Lu Q."/>
            <person name="Zhao J."/>
            <person name="Cui S."/>
            <person name="Peng C."/>
            <person name="He B."/>
            <person name="Liu H."/>
        </authorList>
    </citation>
    <scope>NUCLEOTIDE SEQUENCE [LARGE SCALE GENOMIC DNA]</scope>
    <source>
        <strain evidence="3">Sdau11-99</strain>
    </source>
</reference>
<dbReference type="InterPro" id="IPR002937">
    <property type="entry name" value="Amino_oxidase"/>
</dbReference>
<dbReference type="GO" id="GO:0016491">
    <property type="term" value="F:oxidoreductase activity"/>
    <property type="evidence" value="ECO:0007669"/>
    <property type="project" value="InterPro"/>
</dbReference>
<evidence type="ECO:0000313" key="4">
    <source>
        <dbReference type="Proteomes" id="UP000572817"/>
    </source>
</evidence>
<dbReference type="Gene3D" id="3.50.50.60">
    <property type="entry name" value="FAD/NAD(P)-binding domain"/>
    <property type="match status" value="1"/>
</dbReference>
<dbReference type="Pfam" id="PF01593">
    <property type="entry name" value="Amino_oxidase"/>
    <property type="match status" value="1"/>
</dbReference>
<dbReference type="AlphaFoldDB" id="A0A8H4J684"/>
<dbReference type="PANTHER" id="PTHR10742:SF313">
    <property type="entry name" value="AMINE OXIDASE"/>
    <property type="match status" value="1"/>
</dbReference>
<protein>
    <submittedName>
        <fullName evidence="3">Amine oxidase</fullName>
    </submittedName>
</protein>
<dbReference type="SUPFAM" id="SSF51905">
    <property type="entry name" value="FAD/NAD(P)-binding domain"/>
    <property type="match status" value="1"/>
</dbReference>
<dbReference type="OrthoDB" id="7777654at2759"/>
<evidence type="ECO:0000256" key="1">
    <source>
        <dbReference type="SAM" id="SignalP"/>
    </source>
</evidence>
<dbReference type="InterPro" id="IPR036188">
    <property type="entry name" value="FAD/NAD-bd_sf"/>
</dbReference>
<evidence type="ECO:0000259" key="2">
    <source>
        <dbReference type="Pfam" id="PF01593"/>
    </source>
</evidence>
<dbReference type="SUPFAM" id="SSF54373">
    <property type="entry name" value="FAD-linked reductases, C-terminal domain"/>
    <property type="match status" value="1"/>
</dbReference>
<evidence type="ECO:0000313" key="3">
    <source>
        <dbReference type="EMBL" id="KAF4312532.1"/>
    </source>
</evidence>
<dbReference type="GO" id="GO:0006598">
    <property type="term" value="P:polyamine catabolic process"/>
    <property type="evidence" value="ECO:0007669"/>
    <property type="project" value="TreeGrafter"/>
</dbReference>
<proteinExistence type="predicted"/>
<dbReference type="Gene3D" id="3.90.660.10">
    <property type="match status" value="1"/>
</dbReference>
<organism evidence="3 4">
    <name type="scientific">Botryosphaeria dothidea</name>
    <dbReference type="NCBI Taxonomy" id="55169"/>
    <lineage>
        <taxon>Eukaryota</taxon>
        <taxon>Fungi</taxon>
        <taxon>Dikarya</taxon>
        <taxon>Ascomycota</taxon>
        <taxon>Pezizomycotina</taxon>
        <taxon>Dothideomycetes</taxon>
        <taxon>Dothideomycetes incertae sedis</taxon>
        <taxon>Botryosphaeriales</taxon>
        <taxon>Botryosphaeriaceae</taxon>
        <taxon>Botryosphaeria</taxon>
    </lineage>
</organism>
<keyword evidence="1" id="KW-0732">Signal</keyword>
<keyword evidence="4" id="KW-1185">Reference proteome</keyword>